<keyword evidence="2" id="KW-0560">Oxidoreductase</keyword>
<name>A0A8J3B715_9ACTN</name>
<dbReference type="EMBL" id="BMQB01000001">
    <property type="protein sequence ID" value="GGJ79752.1"/>
    <property type="molecule type" value="Genomic_DNA"/>
</dbReference>
<dbReference type="InterPro" id="IPR036188">
    <property type="entry name" value="FAD/NAD-bd_sf"/>
</dbReference>
<dbReference type="Gene3D" id="3.30.9.10">
    <property type="entry name" value="D-Amino Acid Oxidase, subunit A, domain 2"/>
    <property type="match status" value="1"/>
</dbReference>
<dbReference type="InterPro" id="IPR002938">
    <property type="entry name" value="FAD-bd"/>
</dbReference>
<dbReference type="Gene3D" id="3.50.50.60">
    <property type="entry name" value="FAD/NAD(P)-binding domain"/>
    <property type="match status" value="1"/>
</dbReference>
<dbReference type="PRINTS" id="PR00420">
    <property type="entry name" value="RNGMNOXGNASE"/>
</dbReference>
<dbReference type="PANTHER" id="PTHR46865:SF2">
    <property type="entry name" value="MONOOXYGENASE"/>
    <property type="match status" value="1"/>
</dbReference>
<accession>A0A8J3B715</accession>
<organism evidence="2 3">
    <name type="scientific">Pilimelia anulata</name>
    <dbReference type="NCBI Taxonomy" id="53371"/>
    <lineage>
        <taxon>Bacteria</taxon>
        <taxon>Bacillati</taxon>
        <taxon>Actinomycetota</taxon>
        <taxon>Actinomycetes</taxon>
        <taxon>Micromonosporales</taxon>
        <taxon>Micromonosporaceae</taxon>
        <taxon>Pilimelia</taxon>
    </lineage>
</organism>
<protein>
    <submittedName>
        <fullName evidence="2">Monooxygenase</fullName>
    </submittedName>
</protein>
<evidence type="ECO:0000259" key="1">
    <source>
        <dbReference type="Pfam" id="PF01494"/>
    </source>
</evidence>
<dbReference type="SUPFAM" id="SSF51905">
    <property type="entry name" value="FAD/NAD(P)-binding domain"/>
    <property type="match status" value="1"/>
</dbReference>
<dbReference type="Pfam" id="PF01494">
    <property type="entry name" value="FAD_binding_3"/>
    <property type="match status" value="1"/>
</dbReference>
<feature type="domain" description="FAD-binding" evidence="1">
    <location>
        <begin position="4"/>
        <end position="338"/>
    </location>
</feature>
<evidence type="ECO:0000313" key="2">
    <source>
        <dbReference type="EMBL" id="GGJ79752.1"/>
    </source>
</evidence>
<keyword evidence="2" id="KW-0503">Monooxygenase</keyword>
<reference evidence="2" key="2">
    <citation type="submission" date="2020-09" db="EMBL/GenBank/DDBJ databases">
        <authorList>
            <person name="Sun Q."/>
            <person name="Ohkuma M."/>
        </authorList>
    </citation>
    <scope>NUCLEOTIDE SEQUENCE</scope>
    <source>
        <strain evidence="2">JCM 3090</strain>
    </source>
</reference>
<reference evidence="2" key="1">
    <citation type="journal article" date="2014" name="Int. J. Syst. Evol. Microbiol.">
        <title>Complete genome sequence of Corynebacterium casei LMG S-19264T (=DSM 44701T), isolated from a smear-ripened cheese.</title>
        <authorList>
            <consortium name="US DOE Joint Genome Institute (JGI-PGF)"/>
            <person name="Walter F."/>
            <person name="Albersmeier A."/>
            <person name="Kalinowski J."/>
            <person name="Ruckert C."/>
        </authorList>
    </citation>
    <scope>NUCLEOTIDE SEQUENCE</scope>
    <source>
        <strain evidence="2">JCM 3090</strain>
    </source>
</reference>
<dbReference type="Proteomes" id="UP000649739">
    <property type="component" value="Unassembled WGS sequence"/>
</dbReference>
<dbReference type="InterPro" id="IPR051704">
    <property type="entry name" value="FAD_aromatic-hydroxylase"/>
</dbReference>
<sequence length="402" mass="42278">MTGHVLIQGGGIAGPALAHWLVRAGFTATVVEVAPAPRRGGHAVDLRGVCREVVRRMGLLDAVLAARAPERGFAFVDAGGRHLVEMTVDDFGGKGIVSDIEILRGDLADLLYADTRDRVAYRFGDTIAALRDDGDGVRATLAGGDELRADLVVGADGVGSPLRELAFGAGGGHLRPLGAHLAYFTAPFPVEAAGWMLQYSTGDGRGVGIRAGRPGTTNAMFAYRTPDGHRAPADPAAQRRELAERFAGVGWLAPRLLAAAGSADDLVVAPVGQVRLPRWSSGRAVLLGDAGYCPSPITGLGTALALVGAYVLAGELLLARGDHAAAVAAYERRLRPYVAQCQELPPGALRTFLPATRLALAARDTSMRLMLHWPLRLLMERFLSRSDAIALPDYPFAPAPPA</sequence>
<keyword evidence="3" id="KW-1185">Reference proteome</keyword>
<dbReference type="PANTHER" id="PTHR46865">
    <property type="entry name" value="OXIDOREDUCTASE-RELATED"/>
    <property type="match status" value="1"/>
</dbReference>
<comment type="caution">
    <text evidence="2">The sequence shown here is derived from an EMBL/GenBank/DDBJ whole genome shotgun (WGS) entry which is preliminary data.</text>
</comment>
<dbReference type="AlphaFoldDB" id="A0A8J3B715"/>
<gene>
    <name evidence="2" type="ORF">GCM10010123_06940</name>
</gene>
<dbReference type="GO" id="GO:0004497">
    <property type="term" value="F:monooxygenase activity"/>
    <property type="evidence" value="ECO:0007669"/>
    <property type="project" value="UniProtKB-KW"/>
</dbReference>
<dbReference type="RefSeq" id="WP_189168505.1">
    <property type="nucleotide sequence ID" value="NZ_BMQB01000001.1"/>
</dbReference>
<dbReference type="GO" id="GO:0071949">
    <property type="term" value="F:FAD binding"/>
    <property type="evidence" value="ECO:0007669"/>
    <property type="project" value="InterPro"/>
</dbReference>
<evidence type="ECO:0000313" key="3">
    <source>
        <dbReference type="Proteomes" id="UP000649739"/>
    </source>
</evidence>
<proteinExistence type="predicted"/>